<accession>A0A926VKY3</accession>
<dbReference type="AlphaFoldDB" id="A0A926VKY3"/>
<name>A0A926VKY3_9CYAN</name>
<gene>
    <name evidence="1" type="ORF">H6G03_31840</name>
</gene>
<reference evidence="1" key="1">
    <citation type="journal article" date="2015" name="ISME J.">
        <title>Draft Genome Sequence of Streptomyces incarnatus NRRL8089, which Produces the Nucleoside Antibiotic Sinefungin.</title>
        <authorList>
            <person name="Oshima K."/>
            <person name="Hattori M."/>
            <person name="Shimizu H."/>
            <person name="Fukuda K."/>
            <person name="Nemoto M."/>
            <person name="Inagaki K."/>
            <person name="Tamura T."/>
        </authorList>
    </citation>
    <scope>NUCLEOTIDE SEQUENCE</scope>
    <source>
        <strain evidence="1">FACHB-1375</strain>
    </source>
</reference>
<evidence type="ECO:0000313" key="2">
    <source>
        <dbReference type="Proteomes" id="UP000641646"/>
    </source>
</evidence>
<sequence>MAEKVNPKPNEAPTHDAQLAAENIVAGAEKAPEVDVNADYEASKAFSVSEIDRTGAGTQAAAAATAPQFEVRQPQETTFKAEPTDNPDDYIDMARDVNPASEGVGNVSDDLVKKALEKGKAAQ</sequence>
<keyword evidence="2" id="KW-1185">Reference proteome</keyword>
<reference evidence="1" key="2">
    <citation type="submission" date="2020-08" db="EMBL/GenBank/DDBJ databases">
        <authorList>
            <person name="Chen M."/>
            <person name="Teng W."/>
            <person name="Zhao L."/>
            <person name="Hu C."/>
            <person name="Zhou Y."/>
            <person name="Han B."/>
            <person name="Song L."/>
            <person name="Shu W."/>
        </authorList>
    </citation>
    <scope>NUCLEOTIDE SEQUENCE</scope>
    <source>
        <strain evidence="1">FACHB-1375</strain>
    </source>
</reference>
<evidence type="ECO:0000313" key="1">
    <source>
        <dbReference type="EMBL" id="MBD2185608.1"/>
    </source>
</evidence>
<comment type="caution">
    <text evidence="1">The sequence shown here is derived from an EMBL/GenBank/DDBJ whole genome shotgun (WGS) entry which is preliminary data.</text>
</comment>
<dbReference type="EMBL" id="JACJPW010000131">
    <property type="protein sequence ID" value="MBD2185608.1"/>
    <property type="molecule type" value="Genomic_DNA"/>
</dbReference>
<proteinExistence type="predicted"/>
<protein>
    <submittedName>
        <fullName evidence="1">Uncharacterized protein</fullName>
    </submittedName>
</protein>
<dbReference type="RefSeq" id="WP_190474087.1">
    <property type="nucleotide sequence ID" value="NZ_JACJPW010000131.1"/>
</dbReference>
<organism evidence="1 2">
    <name type="scientific">Aerosakkonema funiforme FACHB-1375</name>
    <dbReference type="NCBI Taxonomy" id="2949571"/>
    <lineage>
        <taxon>Bacteria</taxon>
        <taxon>Bacillati</taxon>
        <taxon>Cyanobacteriota</taxon>
        <taxon>Cyanophyceae</taxon>
        <taxon>Oscillatoriophycideae</taxon>
        <taxon>Aerosakkonematales</taxon>
        <taxon>Aerosakkonemataceae</taxon>
        <taxon>Aerosakkonema</taxon>
    </lineage>
</organism>
<dbReference type="Proteomes" id="UP000641646">
    <property type="component" value="Unassembled WGS sequence"/>
</dbReference>